<evidence type="ECO:0000313" key="2">
    <source>
        <dbReference type="EMBL" id="PJR03498.1"/>
    </source>
</evidence>
<proteinExistence type="predicted"/>
<comment type="caution">
    <text evidence="2">The sequence shown here is derived from an EMBL/GenBank/DDBJ whole genome shotgun (WGS) entry which is preliminary data.</text>
</comment>
<keyword evidence="3" id="KW-1185">Reference proteome</keyword>
<evidence type="ECO:0000256" key="1">
    <source>
        <dbReference type="SAM" id="Phobius"/>
    </source>
</evidence>
<dbReference type="InterPro" id="IPR007298">
    <property type="entry name" value="Cu-R_lipoprotein_NlpE"/>
</dbReference>
<dbReference type="OrthoDB" id="5348860at2"/>
<evidence type="ECO:0000313" key="3">
    <source>
        <dbReference type="Proteomes" id="UP000231960"/>
    </source>
</evidence>
<protein>
    <recommendedName>
        <fullName evidence="4">NlpE C-terminal OB domain-containing protein</fullName>
    </recommendedName>
</protein>
<evidence type="ECO:0008006" key="4">
    <source>
        <dbReference type="Google" id="ProtNLM"/>
    </source>
</evidence>
<name>A0A2M9R3R5_9FLAO</name>
<organism evidence="2 3">
    <name type="scientific">Avrilella dinanensis</name>
    <dbReference type="NCBI Taxonomy" id="2008672"/>
    <lineage>
        <taxon>Bacteria</taxon>
        <taxon>Pseudomonadati</taxon>
        <taxon>Bacteroidota</taxon>
        <taxon>Flavobacteriia</taxon>
        <taxon>Flavobacteriales</taxon>
        <taxon>Flavobacteriaceae</taxon>
        <taxon>Avrilella</taxon>
    </lineage>
</organism>
<feature type="transmembrane region" description="Helical" evidence="1">
    <location>
        <begin position="21"/>
        <end position="44"/>
    </location>
</feature>
<dbReference type="Proteomes" id="UP000231960">
    <property type="component" value="Unassembled WGS sequence"/>
</dbReference>
<dbReference type="Gene3D" id="2.40.128.640">
    <property type="match status" value="1"/>
</dbReference>
<keyword evidence="1" id="KW-0812">Transmembrane</keyword>
<reference evidence="2 3" key="1">
    <citation type="submission" date="2017-06" db="EMBL/GenBank/DDBJ databases">
        <title>Description of Avrilella dinanensis gen. nov. sp. nov.</title>
        <authorList>
            <person name="Leyer C."/>
            <person name="Sassi M."/>
            <person name="Minet J."/>
            <person name="Kayal S."/>
            <person name="Cattoir V."/>
        </authorList>
    </citation>
    <scope>NUCLEOTIDE SEQUENCE [LARGE SCALE GENOMIC DNA]</scope>
    <source>
        <strain evidence="2 3">UR159</strain>
    </source>
</reference>
<dbReference type="AlphaFoldDB" id="A0A2M9R3R5"/>
<keyword evidence="1" id="KW-1133">Transmembrane helix</keyword>
<gene>
    <name evidence="2" type="ORF">CDL10_02455</name>
</gene>
<sequence length="291" mass="33654">MRKVISLLLNSQFFMYICLRNCNINLLIIMRYAILTAFLGVFFLTSCEKKPQVEVHIAPEVMDSIYNNIYAGVLPCPDCEGIETYIKIHRDSTISRYFYYKNKNRLPELKIGTWTRNDSIFTAEFDREKLFYKLKNGHTILRVGSDLKEVKGRLAEQYIFKITPPVSAESFLGEYILGDTLQKHRKLLITKTSKEDILQLGFSLYDSNDSIVCNKNILSHFTKEKALETDLSKLSDSLSGKLKVLFTMEEAHVFFDNLTGTFPNFCEQDSTMTPVGTYHRIEDIKEIDIEE</sequence>
<dbReference type="Pfam" id="PF04170">
    <property type="entry name" value="NlpE"/>
    <property type="match status" value="1"/>
</dbReference>
<keyword evidence="1" id="KW-0472">Membrane</keyword>
<dbReference type="EMBL" id="NIPO01000001">
    <property type="protein sequence ID" value="PJR03498.1"/>
    <property type="molecule type" value="Genomic_DNA"/>
</dbReference>
<accession>A0A2M9R3R5</accession>